<keyword evidence="4" id="KW-0694">RNA-binding</keyword>
<dbReference type="InterPro" id="IPR032828">
    <property type="entry name" value="PolyA_RNA-bd"/>
</dbReference>
<dbReference type="Proteomes" id="UP001153076">
    <property type="component" value="Unassembled WGS sequence"/>
</dbReference>
<feature type="domain" description="Poly A polymerase head" evidence="6">
    <location>
        <begin position="94"/>
        <end position="223"/>
    </location>
</feature>
<dbReference type="GO" id="GO:0001680">
    <property type="term" value="P:tRNA 3'-terminal CCA addition"/>
    <property type="evidence" value="ECO:0007669"/>
    <property type="project" value="UniProtKB-ARBA"/>
</dbReference>
<dbReference type="Pfam" id="PF12627">
    <property type="entry name" value="PolyA_pol_RNAbd"/>
    <property type="match status" value="1"/>
</dbReference>
<feature type="region of interest" description="Disordered" evidence="5">
    <location>
        <begin position="692"/>
        <end position="714"/>
    </location>
</feature>
<dbReference type="EMBL" id="JAKOGI010000386">
    <property type="protein sequence ID" value="KAJ8435802.1"/>
    <property type="molecule type" value="Genomic_DNA"/>
</dbReference>
<dbReference type="GO" id="GO:0000166">
    <property type="term" value="F:nucleotide binding"/>
    <property type="evidence" value="ECO:0007669"/>
    <property type="project" value="UniProtKB-KW"/>
</dbReference>
<dbReference type="PANTHER" id="PTHR43051:SF1">
    <property type="entry name" value="POLYNUCLEOTIDE ADENYLYLTRANSFERASE FAMILY PROTEIN"/>
    <property type="match status" value="1"/>
</dbReference>
<reference evidence="8" key="1">
    <citation type="submission" date="2022-04" db="EMBL/GenBank/DDBJ databases">
        <title>Carnegiea gigantea Genome sequencing and assembly v2.</title>
        <authorList>
            <person name="Copetti D."/>
            <person name="Sanderson M.J."/>
            <person name="Burquez A."/>
            <person name="Wojciechowski M.F."/>
        </authorList>
    </citation>
    <scope>NUCLEOTIDE SEQUENCE</scope>
    <source>
        <strain evidence="8">SGP5-SGP5p</strain>
        <tissue evidence="8">Aerial part</tissue>
    </source>
</reference>
<dbReference type="GO" id="GO:0003723">
    <property type="term" value="F:RNA binding"/>
    <property type="evidence" value="ECO:0007669"/>
    <property type="project" value="UniProtKB-KW"/>
</dbReference>
<dbReference type="Pfam" id="PF01743">
    <property type="entry name" value="PolyA_pol"/>
    <property type="match status" value="1"/>
</dbReference>
<evidence type="ECO:0000256" key="5">
    <source>
        <dbReference type="SAM" id="MobiDB-lite"/>
    </source>
</evidence>
<accession>A0A9Q1K362</accession>
<dbReference type="SUPFAM" id="SSF81301">
    <property type="entry name" value="Nucleotidyltransferase"/>
    <property type="match status" value="1"/>
</dbReference>
<evidence type="ECO:0000259" key="6">
    <source>
        <dbReference type="Pfam" id="PF01743"/>
    </source>
</evidence>
<comment type="similarity">
    <text evidence="1 4">Belongs to the tRNA nucleotidyltransferase/poly(A) polymerase family.</text>
</comment>
<comment type="caution">
    <text evidence="8">The sequence shown here is derived from an EMBL/GenBank/DDBJ whole genome shotgun (WGS) entry which is preliminary data.</text>
</comment>
<evidence type="ECO:0000256" key="2">
    <source>
        <dbReference type="ARBA" id="ARBA00022679"/>
    </source>
</evidence>
<dbReference type="Gene3D" id="3.30.460.10">
    <property type="entry name" value="Beta Polymerase, domain 2"/>
    <property type="match status" value="1"/>
</dbReference>
<dbReference type="CDD" id="cd05398">
    <property type="entry name" value="NT_ClassII-CCAase"/>
    <property type="match status" value="1"/>
</dbReference>
<feature type="region of interest" description="Disordered" evidence="5">
    <location>
        <begin position="559"/>
        <end position="593"/>
    </location>
</feature>
<dbReference type="InterPro" id="IPR002646">
    <property type="entry name" value="PolA_pol_head_dom"/>
</dbReference>
<keyword evidence="9" id="KW-1185">Reference proteome</keyword>
<evidence type="ECO:0000256" key="1">
    <source>
        <dbReference type="ARBA" id="ARBA00007265"/>
    </source>
</evidence>
<evidence type="ECO:0000313" key="8">
    <source>
        <dbReference type="EMBL" id="KAJ8435802.1"/>
    </source>
</evidence>
<evidence type="ECO:0000259" key="7">
    <source>
        <dbReference type="Pfam" id="PF12627"/>
    </source>
</evidence>
<evidence type="ECO:0000256" key="4">
    <source>
        <dbReference type="RuleBase" id="RU003953"/>
    </source>
</evidence>
<dbReference type="InterPro" id="IPR043519">
    <property type="entry name" value="NT_sf"/>
</dbReference>
<dbReference type="AlphaFoldDB" id="A0A9Q1K362"/>
<keyword evidence="2 4" id="KW-0808">Transferase</keyword>
<protein>
    <submittedName>
        <fullName evidence="8">Uncharacterized protein</fullName>
    </submittedName>
</protein>
<sequence>MAASLRLKSSFFRLKSLLQLQRLNHTLVEGGIEAELVAEVSPKTMVAKDNYYAGHIDTSKWKKLDSRSLGITLSMIPDASRIVLRILHNAGHDAYLVGGCVRDLLLNRVPKDFDVITTADLREIKKQFHRAFVIGRRFPICKVLVRGSAVEVASFGTVARDAKEKEDIQLSKMPKGYDEKDFMLWKNAMHRDFTVNSLFYNPFAHKIYDYSSGMADLTSMKLRTLVPAHLSFQEDCARILRGLRIAARLRLSFAKDTEKAMHNLYTSVTNLDKARLMMEMNYMLSYGAAESSLLLLRRFNLLEVLLPFHSAYVNNCSGVQTPPMLMKLFSNLDNIVSCDQPCDSVLWVSLLAFHLALVNNPQDALVVWTLSSVLYHGKWEEGVKAARQLAEVPAFFVPEILEPCNNVSDDELAHEVANFASIVLDAVDALTDSKHLLKAMSCYPSSPCSGLVFVSKNAGKDVAQIFDVLVDDIKSLSNERHYSSIDYKLLGKGDVEETRFVLGKVIMDTMRGGITQCRTKLVTEEKDVVPACKPKAEQGEVEMPDAVVSEPERLKLKDRKKRKLFLPDDQPREGRKKQKQKRMMPSPLEQNPIKEKMSEILTCGDIEKKRQQLKKGVVKDVKKLLSLKKKVAQKGAKLEMRKDHEAEVHSELLSVLEKSPKMVKQEEVQAPNEMLEKLPNLAEESVAQHLKDVPGVQKKAPKMKQPEAKGPTEMLKVLKLPNLFNGEKEFIKREARSVKEQIGEQPPQRVQKLSSIFK</sequence>
<keyword evidence="3" id="KW-0547">Nucleotide-binding</keyword>
<dbReference type="Gene3D" id="1.10.3090.10">
    <property type="entry name" value="cca-adding enzyme, domain 2"/>
    <property type="match status" value="1"/>
</dbReference>
<feature type="domain" description="tRNA nucleotidyltransferase/poly(A) polymerase RNA and SrmB- binding" evidence="7">
    <location>
        <begin position="252"/>
        <end position="311"/>
    </location>
</feature>
<dbReference type="OrthoDB" id="445712at2759"/>
<gene>
    <name evidence="8" type="ORF">Cgig2_024785</name>
</gene>
<organism evidence="8 9">
    <name type="scientific">Carnegiea gigantea</name>
    <dbReference type="NCBI Taxonomy" id="171969"/>
    <lineage>
        <taxon>Eukaryota</taxon>
        <taxon>Viridiplantae</taxon>
        <taxon>Streptophyta</taxon>
        <taxon>Embryophyta</taxon>
        <taxon>Tracheophyta</taxon>
        <taxon>Spermatophyta</taxon>
        <taxon>Magnoliopsida</taxon>
        <taxon>eudicotyledons</taxon>
        <taxon>Gunneridae</taxon>
        <taxon>Pentapetalae</taxon>
        <taxon>Caryophyllales</taxon>
        <taxon>Cactineae</taxon>
        <taxon>Cactaceae</taxon>
        <taxon>Cactoideae</taxon>
        <taxon>Echinocereeae</taxon>
        <taxon>Carnegiea</taxon>
    </lineage>
</organism>
<dbReference type="PANTHER" id="PTHR43051">
    <property type="entry name" value="POLYNUCLEOTIDE ADENYLYLTRANSFERASE FAMILY PROTEIN"/>
    <property type="match status" value="1"/>
</dbReference>
<feature type="region of interest" description="Disordered" evidence="5">
    <location>
        <begin position="738"/>
        <end position="758"/>
    </location>
</feature>
<dbReference type="GO" id="GO:0016779">
    <property type="term" value="F:nucleotidyltransferase activity"/>
    <property type="evidence" value="ECO:0007669"/>
    <property type="project" value="InterPro"/>
</dbReference>
<evidence type="ECO:0000313" key="9">
    <source>
        <dbReference type="Proteomes" id="UP001153076"/>
    </source>
</evidence>
<proteinExistence type="inferred from homology"/>
<dbReference type="SUPFAM" id="SSF81891">
    <property type="entry name" value="Poly A polymerase C-terminal region-like"/>
    <property type="match status" value="1"/>
</dbReference>
<evidence type="ECO:0000256" key="3">
    <source>
        <dbReference type="ARBA" id="ARBA00022741"/>
    </source>
</evidence>
<name>A0A9Q1K362_9CARY</name>
<dbReference type="InterPro" id="IPR052191">
    <property type="entry name" value="tRNA_ntf/polyA_polymerase_I"/>
</dbReference>